<dbReference type="RefSeq" id="XP_060333584.1">
    <property type="nucleotide sequence ID" value="XM_060477065.1"/>
</dbReference>
<evidence type="ECO:0000313" key="1">
    <source>
        <dbReference type="EMBL" id="KAK0461846.1"/>
    </source>
</evidence>
<keyword evidence="2" id="KW-1185">Reference proteome</keyword>
<protein>
    <submittedName>
        <fullName evidence="1">Uncharacterized protein</fullName>
    </submittedName>
</protein>
<evidence type="ECO:0000313" key="2">
    <source>
        <dbReference type="Proteomes" id="UP001175211"/>
    </source>
</evidence>
<proteinExistence type="predicted"/>
<dbReference type="Proteomes" id="UP001175211">
    <property type="component" value="Unassembled WGS sequence"/>
</dbReference>
<organism evidence="1 2">
    <name type="scientific">Armillaria tabescens</name>
    <name type="common">Ringless honey mushroom</name>
    <name type="synonym">Agaricus tabescens</name>
    <dbReference type="NCBI Taxonomy" id="1929756"/>
    <lineage>
        <taxon>Eukaryota</taxon>
        <taxon>Fungi</taxon>
        <taxon>Dikarya</taxon>
        <taxon>Basidiomycota</taxon>
        <taxon>Agaricomycotina</taxon>
        <taxon>Agaricomycetes</taxon>
        <taxon>Agaricomycetidae</taxon>
        <taxon>Agaricales</taxon>
        <taxon>Marasmiineae</taxon>
        <taxon>Physalacriaceae</taxon>
        <taxon>Desarmillaria</taxon>
    </lineage>
</organism>
<gene>
    <name evidence="1" type="ORF">EV420DRAFT_1640150</name>
</gene>
<comment type="caution">
    <text evidence="1">The sequence shown here is derived from an EMBL/GenBank/DDBJ whole genome shotgun (WGS) entry which is preliminary data.</text>
</comment>
<name>A0AA39T3H9_ARMTA</name>
<accession>A0AA39T3H9</accession>
<dbReference type="EMBL" id="JAUEPS010000010">
    <property type="protein sequence ID" value="KAK0461846.1"/>
    <property type="molecule type" value="Genomic_DNA"/>
</dbReference>
<reference evidence="1" key="1">
    <citation type="submission" date="2023-06" db="EMBL/GenBank/DDBJ databases">
        <authorList>
            <consortium name="Lawrence Berkeley National Laboratory"/>
            <person name="Ahrendt S."/>
            <person name="Sahu N."/>
            <person name="Indic B."/>
            <person name="Wong-Bajracharya J."/>
            <person name="Merenyi Z."/>
            <person name="Ke H.-M."/>
            <person name="Monk M."/>
            <person name="Kocsube S."/>
            <person name="Drula E."/>
            <person name="Lipzen A."/>
            <person name="Balint B."/>
            <person name="Henrissat B."/>
            <person name="Andreopoulos B."/>
            <person name="Martin F.M."/>
            <person name="Harder C.B."/>
            <person name="Rigling D."/>
            <person name="Ford K.L."/>
            <person name="Foster G.D."/>
            <person name="Pangilinan J."/>
            <person name="Papanicolaou A."/>
            <person name="Barry K."/>
            <person name="LaButti K."/>
            <person name="Viragh M."/>
            <person name="Koriabine M."/>
            <person name="Yan M."/>
            <person name="Riley R."/>
            <person name="Champramary S."/>
            <person name="Plett K.L."/>
            <person name="Tsai I.J."/>
            <person name="Slot J."/>
            <person name="Sipos G."/>
            <person name="Plett J."/>
            <person name="Nagy L.G."/>
            <person name="Grigoriev I.V."/>
        </authorList>
    </citation>
    <scope>NUCLEOTIDE SEQUENCE</scope>
    <source>
        <strain evidence="1">CCBAS 213</strain>
    </source>
</reference>
<dbReference type="AlphaFoldDB" id="A0AA39T3H9"/>
<dbReference type="GeneID" id="85360613"/>
<sequence>MATSLHPLKLYKGRKSVPEASLIIVGEILPTRFWVDKVGSWKSSFGSLRNAKFTISLGEPRDEEFAKDWANAVGRINGAIVHIGGARDEKTRNCIHMENDSTQIRLSTPIFEPLEPGAIVMDEVIQRWQVDAEHQQALNALKRTHKICPLRVFDIDDRPIGVMNMPALMKGALAEVHFSIRHWAIYRPDQPAQHSFSCTLNQICLLKRPPPAVQNPYKTTRTLYHPLLVQETSTADANSSRSHT</sequence>